<organism evidence="2 3">
    <name type="scientific">Moraxella ovis</name>
    <dbReference type="NCBI Taxonomy" id="29433"/>
    <lineage>
        <taxon>Bacteria</taxon>
        <taxon>Pseudomonadati</taxon>
        <taxon>Pseudomonadota</taxon>
        <taxon>Gammaproteobacteria</taxon>
        <taxon>Moraxellales</taxon>
        <taxon>Moraxellaceae</taxon>
        <taxon>Moraxella</taxon>
    </lineage>
</organism>
<keyword evidence="1" id="KW-0812">Transmembrane</keyword>
<sequence>MNTYLSETSLEQTKKQAVLLWERNKSAIITAAVILAVVCLSVDLAEAARTTDEFSGTATKFENWIKGNLGKTIAFVSLIIGAGIAAFKKDGMALVFALFISIGIGVIVGLINATFTAVI</sequence>
<dbReference type="EMBL" id="UGPW01000002">
    <property type="protein sequence ID" value="STY98566.1"/>
    <property type="molecule type" value="Genomic_DNA"/>
</dbReference>
<feature type="transmembrane region" description="Helical" evidence="1">
    <location>
        <begin position="27"/>
        <end position="48"/>
    </location>
</feature>
<evidence type="ECO:0000313" key="3">
    <source>
        <dbReference type="Proteomes" id="UP000255102"/>
    </source>
</evidence>
<protein>
    <submittedName>
        <fullName evidence="2">TrbC/VIRB2 family</fullName>
    </submittedName>
</protein>
<evidence type="ECO:0000256" key="1">
    <source>
        <dbReference type="SAM" id="Phobius"/>
    </source>
</evidence>
<reference evidence="2 3" key="1">
    <citation type="submission" date="2018-06" db="EMBL/GenBank/DDBJ databases">
        <authorList>
            <consortium name="Pathogen Informatics"/>
            <person name="Doyle S."/>
        </authorList>
    </citation>
    <scope>NUCLEOTIDE SEQUENCE [LARGE SCALE GENOMIC DNA]</scope>
    <source>
        <strain evidence="2 3">NCTC11227</strain>
    </source>
</reference>
<dbReference type="InterPro" id="IPR007039">
    <property type="entry name" value="TrbC/VirB2"/>
</dbReference>
<dbReference type="Pfam" id="PF04956">
    <property type="entry name" value="TrbC"/>
    <property type="match status" value="1"/>
</dbReference>
<feature type="transmembrane region" description="Helical" evidence="1">
    <location>
        <begin position="69"/>
        <end position="87"/>
    </location>
</feature>
<evidence type="ECO:0000313" key="2">
    <source>
        <dbReference type="EMBL" id="STY98566.1"/>
    </source>
</evidence>
<proteinExistence type="predicted"/>
<keyword evidence="1" id="KW-0472">Membrane</keyword>
<accession>A0A378QCC9</accession>
<name>A0A378QCC9_9GAMM</name>
<dbReference type="RefSeq" id="WP_084260757.1">
    <property type="nucleotide sequence ID" value="NZ_CP011159.1"/>
</dbReference>
<gene>
    <name evidence="2" type="ORF">NCTC11227_02242</name>
</gene>
<dbReference type="AlphaFoldDB" id="A0A378QCC9"/>
<feature type="transmembrane region" description="Helical" evidence="1">
    <location>
        <begin position="93"/>
        <end position="118"/>
    </location>
</feature>
<dbReference type="Proteomes" id="UP000255102">
    <property type="component" value="Unassembled WGS sequence"/>
</dbReference>
<keyword evidence="1" id="KW-1133">Transmembrane helix</keyword>